<dbReference type="Proteomes" id="UP000622317">
    <property type="component" value="Unassembled WGS sequence"/>
</dbReference>
<dbReference type="Gene3D" id="3.40.50.2000">
    <property type="entry name" value="Glycogen Phosphorylase B"/>
    <property type="match status" value="1"/>
</dbReference>
<sequence length="383" mass="44351">MKTTHTTASAKQKKIAVICRTIGLEYDDRIRKQCIALAERSEIKIFVLFADNRSESGTTSYGIPYTSFELTSKNRLPGGRFLLLKAIEFYLKVKPHLKEFDTVWCHEEYCFLFPLLSYKGRSIWDLHELPQKFIRFPMRLAFSLIERRTKTIIHANEERIDYLRRVGLIHKGPEKHKTLHNYPDETFVTLAKSGYRDPKFTEWLDNRSYVYLQGLTTSDRFPYNTISSILDTTNHAAVVIGNIDDSEALGRLKEEYGPTLNERIYFAGMVKQLDIGPYLSGAAFSMVFYNTDDPNNRYCEANRFYQAISLGVPVITGSNESMANIVNQNKLGVSIRSDGRDKDEIKAGIKRLLDGYDLFKSNCERSRESYIWKDALLLREWYE</sequence>
<proteinExistence type="predicted"/>
<organism evidence="1 2">
    <name type="scientific">Pelagicoccus enzymogenes</name>
    <dbReference type="NCBI Taxonomy" id="2773457"/>
    <lineage>
        <taxon>Bacteria</taxon>
        <taxon>Pseudomonadati</taxon>
        <taxon>Verrucomicrobiota</taxon>
        <taxon>Opitutia</taxon>
        <taxon>Puniceicoccales</taxon>
        <taxon>Pelagicoccaceae</taxon>
        <taxon>Pelagicoccus</taxon>
    </lineage>
</organism>
<evidence type="ECO:0000313" key="2">
    <source>
        <dbReference type="Proteomes" id="UP000622317"/>
    </source>
</evidence>
<dbReference type="AlphaFoldDB" id="A0A927IIN6"/>
<dbReference type="RefSeq" id="WP_191618556.1">
    <property type="nucleotide sequence ID" value="NZ_JACYFG010000042.1"/>
</dbReference>
<name>A0A927IIN6_9BACT</name>
<keyword evidence="2" id="KW-1185">Reference proteome</keyword>
<comment type="caution">
    <text evidence="1">The sequence shown here is derived from an EMBL/GenBank/DDBJ whole genome shotgun (WGS) entry which is preliminary data.</text>
</comment>
<reference evidence="1" key="1">
    <citation type="submission" date="2020-09" db="EMBL/GenBank/DDBJ databases">
        <title>Pelagicoccus enzymogenes sp. nov. with an EPS production, isolated from marine sediment.</title>
        <authorList>
            <person name="Feng X."/>
        </authorList>
    </citation>
    <scope>NUCLEOTIDE SEQUENCE</scope>
    <source>
        <strain evidence="1">NFK12</strain>
    </source>
</reference>
<evidence type="ECO:0000313" key="1">
    <source>
        <dbReference type="EMBL" id="MBD5781456.1"/>
    </source>
</evidence>
<gene>
    <name evidence="1" type="ORF">IEN85_18290</name>
</gene>
<protein>
    <submittedName>
        <fullName evidence="1">Uncharacterized protein</fullName>
    </submittedName>
</protein>
<accession>A0A927IIN6</accession>
<dbReference type="EMBL" id="JACYFG010000042">
    <property type="protein sequence ID" value="MBD5781456.1"/>
    <property type="molecule type" value="Genomic_DNA"/>
</dbReference>
<dbReference type="SUPFAM" id="SSF53756">
    <property type="entry name" value="UDP-Glycosyltransferase/glycogen phosphorylase"/>
    <property type="match status" value="1"/>
</dbReference>